<dbReference type="AlphaFoldDB" id="A0AAV7PRR3"/>
<accession>A0AAV7PRR3</accession>
<comment type="caution">
    <text evidence="2">The sequence shown here is derived from an EMBL/GenBank/DDBJ whole genome shotgun (WGS) entry which is preliminary data.</text>
</comment>
<evidence type="ECO:0000313" key="2">
    <source>
        <dbReference type="EMBL" id="KAJ1129939.1"/>
    </source>
</evidence>
<organism evidence="2 3">
    <name type="scientific">Pleurodeles waltl</name>
    <name type="common">Iberian ribbed newt</name>
    <dbReference type="NCBI Taxonomy" id="8319"/>
    <lineage>
        <taxon>Eukaryota</taxon>
        <taxon>Metazoa</taxon>
        <taxon>Chordata</taxon>
        <taxon>Craniata</taxon>
        <taxon>Vertebrata</taxon>
        <taxon>Euteleostomi</taxon>
        <taxon>Amphibia</taxon>
        <taxon>Batrachia</taxon>
        <taxon>Caudata</taxon>
        <taxon>Salamandroidea</taxon>
        <taxon>Salamandridae</taxon>
        <taxon>Pleurodelinae</taxon>
        <taxon>Pleurodeles</taxon>
    </lineage>
</organism>
<dbReference type="EMBL" id="JANPWB010000011">
    <property type="protein sequence ID" value="KAJ1129939.1"/>
    <property type="molecule type" value="Genomic_DNA"/>
</dbReference>
<gene>
    <name evidence="2" type="ORF">NDU88_008299</name>
</gene>
<feature type="region of interest" description="Disordered" evidence="1">
    <location>
        <begin position="94"/>
        <end position="133"/>
    </location>
</feature>
<reference evidence="2" key="1">
    <citation type="journal article" date="2022" name="bioRxiv">
        <title>Sequencing and chromosome-scale assembly of the giantPleurodeles waltlgenome.</title>
        <authorList>
            <person name="Brown T."/>
            <person name="Elewa A."/>
            <person name="Iarovenko S."/>
            <person name="Subramanian E."/>
            <person name="Araus A.J."/>
            <person name="Petzold A."/>
            <person name="Susuki M."/>
            <person name="Suzuki K.-i.T."/>
            <person name="Hayashi T."/>
            <person name="Toyoda A."/>
            <person name="Oliveira C."/>
            <person name="Osipova E."/>
            <person name="Leigh N.D."/>
            <person name="Simon A."/>
            <person name="Yun M.H."/>
        </authorList>
    </citation>
    <scope>NUCLEOTIDE SEQUENCE</scope>
    <source>
        <strain evidence="2">20211129_DDA</strain>
        <tissue evidence="2">Liver</tissue>
    </source>
</reference>
<sequence>MSAHPRHNYMCMYARDAALQRHWVCVQFPRQNPVNAGLMLHERHEISFKSKLDAGRRGRSEAPGIPVKGEHVMCSVFVARGRREHSVPADTVLGPKVEEGEGVGGLEQRPRCRVPRTGRRTPGSRAGTNVKKARKAIGQGGGTEEPHCYLEKNPGAAPWAALNRKHRLNMDCGPQG</sequence>
<name>A0AAV7PRR3_PLEWA</name>
<protein>
    <submittedName>
        <fullName evidence="2">Uncharacterized protein</fullName>
    </submittedName>
</protein>
<dbReference type="Proteomes" id="UP001066276">
    <property type="component" value="Chromosome 7"/>
</dbReference>
<evidence type="ECO:0000313" key="3">
    <source>
        <dbReference type="Proteomes" id="UP001066276"/>
    </source>
</evidence>
<keyword evidence="3" id="KW-1185">Reference proteome</keyword>
<proteinExistence type="predicted"/>
<evidence type="ECO:0000256" key="1">
    <source>
        <dbReference type="SAM" id="MobiDB-lite"/>
    </source>
</evidence>